<dbReference type="SUPFAM" id="SSF52540">
    <property type="entry name" value="P-loop containing nucleoside triphosphate hydrolases"/>
    <property type="match status" value="1"/>
</dbReference>
<dbReference type="PANTHER" id="PTHR43566:SF1">
    <property type="entry name" value="AAA+ ATPASE DOMAIN-CONTAINING PROTEIN"/>
    <property type="match status" value="1"/>
</dbReference>
<dbReference type="Pfam" id="PF13173">
    <property type="entry name" value="AAA_14"/>
    <property type="match status" value="1"/>
</dbReference>
<comment type="caution">
    <text evidence="2">The sequence shown here is derived from an EMBL/GenBank/DDBJ whole genome shotgun (WGS) entry which is preliminary data.</text>
</comment>
<evidence type="ECO:0000313" key="3">
    <source>
        <dbReference type="Proteomes" id="UP000557307"/>
    </source>
</evidence>
<protein>
    <recommendedName>
        <fullName evidence="1">AAA+ ATPase domain-containing protein</fullName>
    </recommendedName>
</protein>
<dbReference type="InterPro" id="IPR041682">
    <property type="entry name" value="AAA_14"/>
</dbReference>
<dbReference type="SMART" id="SM00382">
    <property type="entry name" value="AAA"/>
    <property type="match status" value="1"/>
</dbReference>
<dbReference type="RefSeq" id="WP_425504270.1">
    <property type="nucleotide sequence ID" value="NZ_JACHGF010000001.1"/>
</dbReference>
<feature type="domain" description="AAA+ ATPase" evidence="1">
    <location>
        <begin position="11"/>
        <end position="128"/>
    </location>
</feature>
<dbReference type="InterPro" id="IPR025420">
    <property type="entry name" value="DUF4143"/>
</dbReference>
<dbReference type="InterPro" id="IPR003593">
    <property type="entry name" value="AAA+_ATPase"/>
</dbReference>
<organism evidence="2 3">
    <name type="scientific">Rhabdobacter roseus</name>
    <dbReference type="NCBI Taxonomy" id="1655419"/>
    <lineage>
        <taxon>Bacteria</taxon>
        <taxon>Pseudomonadati</taxon>
        <taxon>Bacteroidota</taxon>
        <taxon>Cytophagia</taxon>
        <taxon>Cytophagales</taxon>
        <taxon>Cytophagaceae</taxon>
        <taxon>Rhabdobacter</taxon>
    </lineage>
</organism>
<dbReference type="Pfam" id="PF13635">
    <property type="entry name" value="DUF4143"/>
    <property type="match status" value="1"/>
</dbReference>
<dbReference type="PANTHER" id="PTHR43566">
    <property type="entry name" value="CONSERVED PROTEIN"/>
    <property type="match status" value="1"/>
</dbReference>
<dbReference type="InterPro" id="IPR027417">
    <property type="entry name" value="P-loop_NTPase"/>
</dbReference>
<evidence type="ECO:0000259" key="1">
    <source>
        <dbReference type="SMART" id="SM00382"/>
    </source>
</evidence>
<proteinExistence type="predicted"/>
<gene>
    <name evidence="2" type="ORF">HNQ92_000097</name>
</gene>
<name>A0A840TD19_9BACT</name>
<keyword evidence="3" id="KW-1185">Reference proteome</keyword>
<evidence type="ECO:0000313" key="2">
    <source>
        <dbReference type="EMBL" id="MBB5281976.1"/>
    </source>
</evidence>
<dbReference type="Proteomes" id="UP000557307">
    <property type="component" value="Unassembled WGS sequence"/>
</dbReference>
<reference evidence="2 3" key="1">
    <citation type="submission" date="2020-08" db="EMBL/GenBank/DDBJ databases">
        <title>Genomic Encyclopedia of Type Strains, Phase IV (KMG-IV): sequencing the most valuable type-strain genomes for metagenomic binning, comparative biology and taxonomic classification.</title>
        <authorList>
            <person name="Goeker M."/>
        </authorList>
    </citation>
    <scope>NUCLEOTIDE SEQUENCE [LARGE SCALE GENOMIC DNA]</scope>
    <source>
        <strain evidence="2 3">DSM 105074</strain>
    </source>
</reference>
<sequence>MKKNILDSLRPNKVNILVGTRRVGKTHLIQKIGREVPYKLLVLEGEDVQVQALLAERSVANYQRILAGVELLILDEAQAIPEIGKILKLIVDHLPGIRVLATGSSAFDLTQRSGEPLTGRAYFHYLYPIAQQELRSYENPFQVLQNREERLLYGGYPELFQQTTPKEKELYLRELVQAYLLKDILAYEGIRNADKVKDLLRLVAFQVGKEVSMDELGKQLQLSKNTVEKYLDLLTKVFVLRKVGGFSRNLRKEVTKTARWYFQDNGVRNAVLNDFRPLALRTDVGELWENYLVSERIKYLHYAQRQPEYYFWRTYDHQEIDWLEYENGQLSAFEFKWKAEQAKVPKAFATAYPDASFRLINATNYLAFIGG</sequence>
<dbReference type="EMBL" id="JACHGF010000001">
    <property type="protein sequence ID" value="MBB5281976.1"/>
    <property type="molecule type" value="Genomic_DNA"/>
</dbReference>
<dbReference type="AlphaFoldDB" id="A0A840TD19"/>
<accession>A0A840TD19</accession>